<proteinExistence type="predicted"/>
<dbReference type="AlphaFoldDB" id="A0A8S0XDT7"/>
<dbReference type="Proteomes" id="UP000467700">
    <property type="component" value="Unassembled WGS sequence"/>
</dbReference>
<evidence type="ECO:0000256" key="1">
    <source>
        <dbReference type="SAM" id="Phobius"/>
    </source>
</evidence>
<keyword evidence="1" id="KW-0812">Transmembrane</keyword>
<dbReference type="EMBL" id="CACVBS010000013">
    <property type="protein sequence ID" value="CAA7259179.1"/>
    <property type="molecule type" value="Genomic_DNA"/>
</dbReference>
<dbReference type="OrthoDB" id="1882547at2759"/>
<evidence type="ECO:0000313" key="3">
    <source>
        <dbReference type="Proteomes" id="UP000467700"/>
    </source>
</evidence>
<evidence type="ECO:0000313" key="2">
    <source>
        <dbReference type="EMBL" id="CAA7259179.1"/>
    </source>
</evidence>
<accession>A0A8S0XDT7</accession>
<keyword evidence="1" id="KW-0472">Membrane</keyword>
<feature type="transmembrane region" description="Helical" evidence="1">
    <location>
        <begin position="32"/>
        <end position="54"/>
    </location>
</feature>
<dbReference type="PANTHER" id="PTHR36050:SF1">
    <property type="entry name" value="O-FUCOSYLTRANSFERASE 30"/>
    <property type="match status" value="1"/>
</dbReference>
<protein>
    <recommendedName>
        <fullName evidence="4">O-fucosyltransferase family protein</fullName>
    </recommendedName>
</protein>
<dbReference type="PANTHER" id="PTHR36050">
    <property type="entry name" value="O-FUCOSYLTRANSFERASE 30"/>
    <property type="match status" value="1"/>
</dbReference>
<reference evidence="2 3" key="1">
    <citation type="submission" date="2020-01" db="EMBL/GenBank/DDBJ databases">
        <authorList>
            <person name="Gupta K D."/>
        </authorList>
    </citation>
    <scope>NUCLEOTIDE SEQUENCE [LARGE SCALE GENOMIC DNA]</scope>
</reference>
<gene>
    <name evidence="2" type="ORF">AAE3_LOCUS1265</name>
</gene>
<name>A0A8S0XDT7_CYCAE</name>
<keyword evidence="3" id="KW-1185">Reference proteome</keyword>
<organism evidence="2 3">
    <name type="scientific">Cyclocybe aegerita</name>
    <name type="common">Black poplar mushroom</name>
    <name type="synonym">Agrocybe aegerita</name>
    <dbReference type="NCBI Taxonomy" id="1973307"/>
    <lineage>
        <taxon>Eukaryota</taxon>
        <taxon>Fungi</taxon>
        <taxon>Dikarya</taxon>
        <taxon>Basidiomycota</taxon>
        <taxon>Agaricomycotina</taxon>
        <taxon>Agaricomycetes</taxon>
        <taxon>Agaricomycetidae</taxon>
        <taxon>Agaricales</taxon>
        <taxon>Agaricineae</taxon>
        <taxon>Bolbitiaceae</taxon>
        <taxon>Cyclocybe</taxon>
    </lineage>
</organism>
<comment type="caution">
    <text evidence="2">The sequence shown here is derived from an EMBL/GenBank/DDBJ whole genome shotgun (WGS) entry which is preliminary data.</text>
</comment>
<sequence>MRAPVSRPLPALFQPETTPARRVAQHQVNRNLALLLLLLTFACITSFASAYYLFTTRWEARKVPRPWLQADTISQANASTSTDEKFLAYLPHSGFHNQRIAFENALLLAYALRRTLLVPPIRLGNKPIRYVEYDRLSRHHELSAKEGLYHCLQVPPYVSRPPECLQYFESTYLPWDWLVNMTGLGSQQPLVYRPNMAQAWIFKTTGVEPSDVFTLRDSVPYQYRFLDNDSHYSPPQDRYSQDIYFTDLANVQERLLQFGTLFGTSRLRLRDPNNLAYRRRIRQSMMFSNNDLLSVADSIAGFFRGPYVAIHLRTGDGSFKRTANETAKEVWWTLLRDVLGVPPSEKCELEQKFAEESSNNCIPDPACADATLELSSTPTSRPNL</sequence>
<keyword evidence="1" id="KW-1133">Transmembrane helix</keyword>
<evidence type="ECO:0008006" key="4">
    <source>
        <dbReference type="Google" id="ProtNLM"/>
    </source>
</evidence>